<sequence length="162" mass="18145">MSNTQRKLDKARPPRVQITYDVEIGGAQSQKELPLVIGVIGDFAQDEKPLRARQFTHVNKDNFNDVMSGMQPSVELLVESALPGKEGQMSVTLSFSSMNDFSPESIALQVEPLRALLELREQLSDLRSRTASNERLKERLLELLESKQAEDAVLIAPEEKPQ</sequence>
<accession>A0A0H5M0D0</accession>
<dbReference type="Proteomes" id="UP000043316">
    <property type="component" value="Unassembled WGS sequence"/>
</dbReference>
<reference evidence="2" key="1">
    <citation type="submission" date="2015-03" db="EMBL/GenBank/DDBJ databases">
        <authorList>
            <consortium name="Pathogen Informatics"/>
        </authorList>
    </citation>
    <scope>NUCLEOTIDE SEQUENCE [LARGE SCALE GENOMIC DNA]</scope>
    <source>
        <strain evidence="2">R148</strain>
    </source>
</reference>
<protein>
    <submittedName>
        <fullName evidence="1">Type VI secretion protein</fullName>
    </submittedName>
</protein>
<dbReference type="EMBL" id="CWJI01000014">
    <property type="protein sequence ID" value="CRY56512.1"/>
    <property type="molecule type" value="Genomic_DNA"/>
</dbReference>
<dbReference type="AlphaFoldDB" id="A0A0H5M0D0"/>
<evidence type="ECO:0000313" key="2">
    <source>
        <dbReference type="Proteomes" id="UP000043316"/>
    </source>
</evidence>
<organism evidence="1 2">
    <name type="scientific">Yersinia intermedia</name>
    <dbReference type="NCBI Taxonomy" id="631"/>
    <lineage>
        <taxon>Bacteria</taxon>
        <taxon>Pseudomonadati</taxon>
        <taxon>Pseudomonadota</taxon>
        <taxon>Gammaproteobacteria</taxon>
        <taxon>Enterobacterales</taxon>
        <taxon>Yersiniaceae</taxon>
        <taxon>Yersinia</taxon>
    </lineage>
</organism>
<dbReference type="PANTHER" id="PTHR35850:SF1">
    <property type="entry name" value="TYPE VI SECRETION SYSTEM SHEATH PROTEIN TSSB1"/>
    <property type="match status" value="1"/>
</dbReference>
<dbReference type="PANTHER" id="PTHR35850">
    <property type="entry name" value="CYTOPLASMIC PROTEIN-RELATED"/>
    <property type="match status" value="1"/>
</dbReference>
<dbReference type="NCBIfam" id="TIGR03358">
    <property type="entry name" value="VI_chp_5"/>
    <property type="match status" value="1"/>
</dbReference>
<gene>
    <name evidence="1" type="ORF">ERS008476_03556</name>
</gene>
<dbReference type="RefSeq" id="WP_053010138.1">
    <property type="nucleotide sequence ID" value="NZ_CWJI01000014.1"/>
</dbReference>
<dbReference type="Pfam" id="PF05591">
    <property type="entry name" value="T6SS_VipA"/>
    <property type="match status" value="1"/>
</dbReference>
<name>A0A0H5M0D0_YERIN</name>
<dbReference type="InterPro" id="IPR008312">
    <property type="entry name" value="T6SS_TssB1"/>
</dbReference>
<proteinExistence type="predicted"/>
<evidence type="ECO:0000313" key="1">
    <source>
        <dbReference type="EMBL" id="CRY56512.1"/>
    </source>
</evidence>
<dbReference type="PIRSF" id="PIRSF028301">
    <property type="entry name" value="UCP028301"/>
    <property type="match status" value="1"/>
</dbReference>